<keyword evidence="3" id="KW-1185">Reference proteome</keyword>
<dbReference type="InterPro" id="IPR027417">
    <property type="entry name" value="P-loop_NTPase"/>
</dbReference>
<gene>
    <name evidence="2" type="ORF">ABIC55_003187</name>
</gene>
<dbReference type="PANTHER" id="PTHR10285">
    <property type="entry name" value="URIDINE KINASE"/>
    <property type="match status" value="1"/>
</dbReference>
<dbReference type="Pfam" id="PF00485">
    <property type="entry name" value="PRK"/>
    <property type="match status" value="1"/>
</dbReference>
<evidence type="ECO:0000259" key="1">
    <source>
        <dbReference type="Pfam" id="PF00485"/>
    </source>
</evidence>
<dbReference type="Gene3D" id="3.40.50.300">
    <property type="entry name" value="P-loop containing nucleotide triphosphate hydrolases"/>
    <property type="match status" value="1"/>
</dbReference>
<evidence type="ECO:0000313" key="3">
    <source>
        <dbReference type="Proteomes" id="UP001549104"/>
    </source>
</evidence>
<dbReference type="EC" id="2.7.1.48" evidence="2"/>
<dbReference type="RefSeq" id="WP_340765848.1">
    <property type="nucleotide sequence ID" value="NZ_JBEPME010000004.1"/>
</dbReference>
<evidence type="ECO:0000313" key="2">
    <source>
        <dbReference type="EMBL" id="MET3658090.1"/>
    </source>
</evidence>
<dbReference type="GO" id="GO:0004849">
    <property type="term" value="F:uridine kinase activity"/>
    <property type="evidence" value="ECO:0007669"/>
    <property type="project" value="UniProtKB-EC"/>
</dbReference>
<keyword evidence="2" id="KW-0808">Transferase</keyword>
<dbReference type="SUPFAM" id="SSF52540">
    <property type="entry name" value="P-loop containing nucleoside triphosphate hydrolases"/>
    <property type="match status" value="1"/>
</dbReference>
<reference evidence="2 3" key="1">
    <citation type="submission" date="2024-06" db="EMBL/GenBank/DDBJ databases">
        <title>Sorghum-associated microbial communities from plants grown in Nebraska, USA.</title>
        <authorList>
            <person name="Schachtman D."/>
        </authorList>
    </citation>
    <scope>NUCLEOTIDE SEQUENCE [LARGE SCALE GENOMIC DNA]</scope>
    <source>
        <strain evidence="2 3">1288</strain>
    </source>
</reference>
<name>A0ABV2KBT4_SPOPS</name>
<sequence length="195" mass="23121">MKNHSKCSMLIGIDGLGGSGKTMYAYKLQQQLEGSVILHLDDFVHKKEVRYNENYEEWYCYYHLQWRYDYLIQKLLLPLKSGLDVNETIEVYNRETDSYILREIEIPAGTTVIVEGVFLQRPELRPYFETVIYLELDQETRLQRITDRDIYMGNKKEIALKYNQRYFPAEEKYIEQCNPLALADIVENEVKEGLV</sequence>
<dbReference type="EMBL" id="JBEPME010000004">
    <property type="protein sequence ID" value="MET3658090.1"/>
    <property type="molecule type" value="Genomic_DNA"/>
</dbReference>
<accession>A0ABV2KBT4</accession>
<proteinExistence type="predicted"/>
<comment type="caution">
    <text evidence="2">The sequence shown here is derived from an EMBL/GenBank/DDBJ whole genome shotgun (WGS) entry which is preliminary data.</text>
</comment>
<organism evidence="2 3">
    <name type="scientific">Sporosarcina psychrophila</name>
    <name type="common">Bacillus psychrophilus</name>
    <dbReference type="NCBI Taxonomy" id="1476"/>
    <lineage>
        <taxon>Bacteria</taxon>
        <taxon>Bacillati</taxon>
        <taxon>Bacillota</taxon>
        <taxon>Bacilli</taxon>
        <taxon>Bacillales</taxon>
        <taxon>Caryophanaceae</taxon>
        <taxon>Sporosarcina</taxon>
    </lineage>
</organism>
<dbReference type="Proteomes" id="UP001549104">
    <property type="component" value="Unassembled WGS sequence"/>
</dbReference>
<feature type="domain" description="Phosphoribulokinase/uridine kinase" evidence="1">
    <location>
        <begin position="10"/>
        <end position="178"/>
    </location>
</feature>
<dbReference type="InterPro" id="IPR006083">
    <property type="entry name" value="PRK/URK"/>
</dbReference>
<protein>
    <submittedName>
        <fullName evidence="2">Uridine kinase</fullName>
        <ecNumber evidence="2">2.7.1.48</ecNumber>
    </submittedName>
</protein>
<keyword evidence="2" id="KW-0418">Kinase</keyword>